<dbReference type="AlphaFoldDB" id="A0A0P6Y9I9"/>
<organism evidence="2 3">
    <name type="scientific">Herpetosiphon geysericola</name>
    <dbReference type="NCBI Taxonomy" id="70996"/>
    <lineage>
        <taxon>Bacteria</taxon>
        <taxon>Bacillati</taxon>
        <taxon>Chloroflexota</taxon>
        <taxon>Chloroflexia</taxon>
        <taxon>Herpetosiphonales</taxon>
        <taxon>Herpetosiphonaceae</taxon>
        <taxon>Herpetosiphon</taxon>
    </lineage>
</organism>
<feature type="region of interest" description="Disordered" evidence="1">
    <location>
        <begin position="70"/>
        <end position="113"/>
    </location>
</feature>
<reference evidence="2 3" key="1">
    <citation type="submission" date="2015-07" db="EMBL/GenBank/DDBJ databases">
        <title>Whole genome sequence of Herpetosiphon geysericola DSM 7119.</title>
        <authorList>
            <person name="Hemp J."/>
            <person name="Ward L.M."/>
            <person name="Pace L.A."/>
            <person name="Fischer W.W."/>
        </authorList>
    </citation>
    <scope>NUCLEOTIDE SEQUENCE [LARGE SCALE GENOMIC DNA]</scope>
    <source>
        <strain evidence="2 3">DSM 7119</strain>
    </source>
</reference>
<dbReference type="EMBL" id="LGKP01000032">
    <property type="protein sequence ID" value="KPL81940.1"/>
    <property type="molecule type" value="Genomic_DNA"/>
</dbReference>
<accession>A0A0P6Y9I9</accession>
<dbReference type="RefSeq" id="WP_054536289.1">
    <property type="nucleotide sequence ID" value="NZ_LGKP01000032.1"/>
</dbReference>
<protein>
    <submittedName>
        <fullName evidence="2">Uncharacterized protein</fullName>
    </submittedName>
</protein>
<proteinExistence type="predicted"/>
<evidence type="ECO:0000313" key="3">
    <source>
        <dbReference type="Proteomes" id="UP000050277"/>
    </source>
</evidence>
<feature type="compositionally biased region" description="Low complexity" evidence="1">
    <location>
        <begin position="97"/>
        <end position="106"/>
    </location>
</feature>
<name>A0A0P6Y9I9_9CHLR</name>
<dbReference type="OrthoDB" id="263516at2"/>
<keyword evidence="3" id="KW-1185">Reference proteome</keyword>
<dbReference type="STRING" id="70996.SE18_20285"/>
<dbReference type="Proteomes" id="UP000050277">
    <property type="component" value="Unassembled WGS sequence"/>
</dbReference>
<feature type="compositionally biased region" description="Polar residues" evidence="1">
    <location>
        <begin position="70"/>
        <end position="83"/>
    </location>
</feature>
<evidence type="ECO:0000313" key="2">
    <source>
        <dbReference type="EMBL" id="KPL81940.1"/>
    </source>
</evidence>
<comment type="caution">
    <text evidence="2">The sequence shown here is derived from an EMBL/GenBank/DDBJ whole genome shotgun (WGS) entry which is preliminary data.</text>
</comment>
<sequence length="511" mass="56532">MNRTRVAIIGLVALLLVALGASGWLWVERGTLISRDATTQAEFGKLKDQVTAADEVQDKNRQLQDQVTDLQERLNNPPTSVAEPTSPALEPTVIPEAGPTPTVDPAAPTPTGPGGVEPPAEIVEVMKQIEQEVIALRGLPEERPVTRRMLTRDELRDYIVKEMETENTPEDFRHETSQMWMLGLAEKDIDLQQLYIDLQTEQIGGFYDPETDTFYIIAENNNFPAADQITYAHEFNHNLQDQLINLQDGLKVGEFDADRSLAFRSLVEGDATKLMSDWLQTDLVPRMSPEQLQDLLRTLQEQQDSSDILEKVPGVLRDGLVFPYEDGLTFVEKVYAAGGWEAVTKALQDPPTSTEQILHPEKYLSATRDNPSLPNQFDLLPVLGTDWTTAMTNTVGEFDVKSLLNYTATAGDIDAAAAGIGGGRMTLYEHTSDFTPVLQWTLRWDTATDGDEFLSLFNGTLNPNGDLLLRAGDPNRSDDDVHVGVKGSGQEFVIVFSANQDLVRNALNALP</sequence>
<gene>
    <name evidence="2" type="ORF">SE18_20285</name>
</gene>
<evidence type="ECO:0000256" key="1">
    <source>
        <dbReference type="SAM" id="MobiDB-lite"/>
    </source>
</evidence>